<evidence type="ECO:0000256" key="3">
    <source>
        <dbReference type="ARBA" id="ARBA00023235"/>
    </source>
</evidence>
<dbReference type="PANTHER" id="PTHR43684">
    <property type="match status" value="1"/>
</dbReference>
<dbReference type="GO" id="GO:0004165">
    <property type="term" value="F:delta(3)-delta(2)-enoyl-CoA isomerase activity"/>
    <property type="evidence" value="ECO:0007669"/>
    <property type="project" value="UniProtKB-ARBA"/>
</dbReference>
<sequence length="194" mass="21265">MPRSEQVILTYHDRIAVIRINKPERLNACDLDNYYDIGSALREIDAKKDVYITVITGTGRYFSAGADINSVRLDETPEDQDKDTEEADPRRRAIARSFVVNNLDVTNTFNNHSKIIIFALNGPAVGLSAALVGFADFCYAAPHAFLLTPFASLGLVTEGGASIALAHRLGPSKANEALIMGKKSVVRNLCRRDL</sequence>
<protein>
    <submittedName>
        <fullName evidence="4">Peroxisomal D3,D2-enoyl-CoA isomerase</fullName>
    </submittedName>
</protein>
<dbReference type="InterPro" id="IPR029045">
    <property type="entry name" value="ClpP/crotonase-like_dom_sf"/>
</dbReference>
<dbReference type="SUPFAM" id="SSF52096">
    <property type="entry name" value="ClpP/crotonase"/>
    <property type="match status" value="1"/>
</dbReference>
<dbReference type="InterPro" id="IPR051053">
    <property type="entry name" value="ECH/Chromodomain_protein"/>
</dbReference>
<dbReference type="OrthoDB" id="4203711at2759"/>
<dbReference type="GO" id="GO:0006635">
    <property type="term" value="P:fatty acid beta-oxidation"/>
    <property type="evidence" value="ECO:0007669"/>
    <property type="project" value="TreeGrafter"/>
</dbReference>
<evidence type="ECO:0000256" key="2">
    <source>
        <dbReference type="ARBA" id="ARBA00023140"/>
    </source>
</evidence>
<keyword evidence="5" id="KW-1185">Reference proteome</keyword>
<keyword evidence="3 4" id="KW-0413">Isomerase</keyword>
<proteinExistence type="predicted"/>
<evidence type="ECO:0000256" key="1">
    <source>
        <dbReference type="ARBA" id="ARBA00004275"/>
    </source>
</evidence>
<dbReference type="VEuPathDB" id="FungiDB:AAP_05586"/>
<name>A0A162I1S8_9EURO</name>
<dbReference type="Pfam" id="PF00378">
    <property type="entry name" value="ECH_1"/>
    <property type="match status" value="1"/>
</dbReference>
<dbReference type="Proteomes" id="UP000242877">
    <property type="component" value="Unassembled WGS sequence"/>
</dbReference>
<dbReference type="Gene3D" id="3.90.226.10">
    <property type="entry name" value="2-enoyl-CoA Hydratase, Chain A, domain 1"/>
    <property type="match status" value="1"/>
</dbReference>
<dbReference type="GO" id="GO:0005782">
    <property type="term" value="C:peroxisomal matrix"/>
    <property type="evidence" value="ECO:0007669"/>
    <property type="project" value="TreeGrafter"/>
</dbReference>
<comment type="caution">
    <text evidence="4">The sequence shown here is derived from an EMBL/GenBank/DDBJ whole genome shotgun (WGS) entry which is preliminary data.</text>
</comment>
<dbReference type="InterPro" id="IPR001753">
    <property type="entry name" value="Enoyl-CoA_hydra/iso"/>
</dbReference>
<keyword evidence="2" id="KW-0576">Peroxisome</keyword>
<gene>
    <name evidence="4" type="ORF">AAP_05586</name>
</gene>
<dbReference type="EMBL" id="AZGZ01000033">
    <property type="protein sequence ID" value="KZZ87503.1"/>
    <property type="molecule type" value="Genomic_DNA"/>
</dbReference>
<dbReference type="AlphaFoldDB" id="A0A162I1S8"/>
<dbReference type="CDD" id="cd06558">
    <property type="entry name" value="crotonase-like"/>
    <property type="match status" value="1"/>
</dbReference>
<organism evidence="4 5">
    <name type="scientific">Ascosphaera apis ARSEF 7405</name>
    <dbReference type="NCBI Taxonomy" id="392613"/>
    <lineage>
        <taxon>Eukaryota</taxon>
        <taxon>Fungi</taxon>
        <taxon>Dikarya</taxon>
        <taxon>Ascomycota</taxon>
        <taxon>Pezizomycotina</taxon>
        <taxon>Eurotiomycetes</taxon>
        <taxon>Eurotiomycetidae</taxon>
        <taxon>Onygenales</taxon>
        <taxon>Ascosphaeraceae</taxon>
        <taxon>Ascosphaera</taxon>
    </lineage>
</organism>
<evidence type="ECO:0000313" key="4">
    <source>
        <dbReference type="EMBL" id="KZZ87503.1"/>
    </source>
</evidence>
<comment type="subcellular location">
    <subcellularLocation>
        <location evidence="1">Peroxisome</location>
    </subcellularLocation>
</comment>
<evidence type="ECO:0000313" key="5">
    <source>
        <dbReference type="Proteomes" id="UP000242877"/>
    </source>
</evidence>
<accession>A0A162I1S8</accession>
<dbReference type="PANTHER" id="PTHR43684:SF1">
    <property type="entry name" value="ENOYL-COA DELTA ISOMERASE 2"/>
    <property type="match status" value="1"/>
</dbReference>
<reference evidence="4 5" key="1">
    <citation type="journal article" date="2016" name="Genome Biol. Evol.">
        <title>Divergent and convergent evolution of fungal pathogenicity.</title>
        <authorList>
            <person name="Shang Y."/>
            <person name="Xiao G."/>
            <person name="Zheng P."/>
            <person name="Cen K."/>
            <person name="Zhan S."/>
            <person name="Wang C."/>
        </authorList>
    </citation>
    <scope>NUCLEOTIDE SEQUENCE [LARGE SCALE GENOMIC DNA]</scope>
    <source>
        <strain evidence="4 5">ARSEF 7405</strain>
    </source>
</reference>